<name>A0A2V2CLG2_9ACTN</name>
<dbReference type="GeneID" id="62759076"/>
<dbReference type="Pfam" id="PF01327">
    <property type="entry name" value="Pep_deformylase"/>
    <property type="match status" value="1"/>
</dbReference>
<proteinExistence type="inferred from homology"/>
<organism evidence="2 3">
    <name type="scientific">Collinsella tanakaei</name>
    <dbReference type="NCBI Taxonomy" id="626935"/>
    <lineage>
        <taxon>Bacteria</taxon>
        <taxon>Bacillati</taxon>
        <taxon>Actinomycetota</taxon>
        <taxon>Coriobacteriia</taxon>
        <taxon>Coriobacteriales</taxon>
        <taxon>Coriobacteriaceae</taxon>
        <taxon>Collinsella</taxon>
    </lineage>
</organism>
<dbReference type="PANTHER" id="PTHR10458:SF22">
    <property type="entry name" value="PEPTIDE DEFORMYLASE"/>
    <property type="match status" value="1"/>
</dbReference>
<dbReference type="Gene3D" id="3.90.45.10">
    <property type="entry name" value="Peptide deformylase"/>
    <property type="match status" value="1"/>
</dbReference>
<dbReference type="PRINTS" id="PR01576">
    <property type="entry name" value="PDEFORMYLASE"/>
</dbReference>
<comment type="caution">
    <text evidence="2">The sequence shown here is derived from an EMBL/GenBank/DDBJ whole genome shotgun (WGS) entry which is preliminary data.</text>
</comment>
<evidence type="ECO:0000256" key="1">
    <source>
        <dbReference type="ARBA" id="ARBA00010759"/>
    </source>
</evidence>
<dbReference type="InterPro" id="IPR036821">
    <property type="entry name" value="Peptide_deformylase_sf"/>
</dbReference>
<dbReference type="AlphaFoldDB" id="A0A2V2CLG2"/>
<dbReference type="PIRSF" id="PIRSF004749">
    <property type="entry name" value="Pep_def"/>
    <property type="match status" value="1"/>
</dbReference>
<dbReference type="Proteomes" id="UP000260943">
    <property type="component" value="Unassembled WGS sequence"/>
</dbReference>
<sequence length="138" mass="15278">MIKEIVHDQILLSQVAEPATAEDAAVAQDLIDTMNSLEDCACLAANQIGVNKAIVAYEQKGHVFVLYNPKIMAGMKPFKTMEGCLSLETTSNVKRFQTVRVAFQELVGDQLVPRTRTFQDWTAQCVQHGIDHCQGKLV</sequence>
<dbReference type="EMBL" id="QSRJ01000006">
    <property type="protein sequence ID" value="RGL10100.1"/>
    <property type="molecule type" value="Genomic_DNA"/>
</dbReference>
<dbReference type="InterPro" id="IPR023635">
    <property type="entry name" value="Peptide_deformylase"/>
</dbReference>
<protein>
    <submittedName>
        <fullName evidence="2">Formylmethionine deformylase</fullName>
    </submittedName>
</protein>
<accession>A0A2V2CLG2</accession>
<gene>
    <name evidence="2" type="ORF">DXC81_05805</name>
</gene>
<reference evidence="2 3" key="1">
    <citation type="submission" date="2018-08" db="EMBL/GenBank/DDBJ databases">
        <title>A genome reference for cultivated species of the human gut microbiota.</title>
        <authorList>
            <person name="Zou Y."/>
            <person name="Xue W."/>
            <person name="Luo G."/>
        </authorList>
    </citation>
    <scope>NUCLEOTIDE SEQUENCE [LARGE SCALE GENOMIC DNA]</scope>
    <source>
        <strain evidence="2 3">TF08-14</strain>
    </source>
</reference>
<dbReference type="SUPFAM" id="SSF56420">
    <property type="entry name" value="Peptide deformylase"/>
    <property type="match status" value="1"/>
</dbReference>
<evidence type="ECO:0000313" key="3">
    <source>
        <dbReference type="Proteomes" id="UP000260943"/>
    </source>
</evidence>
<evidence type="ECO:0000313" key="2">
    <source>
        <dbReference type="EMBL" id="RGL10100.1"/>
    </source>
</evidence>
<dbReference type="GO" id="GO:0042586">
    <property type="term" value="F:peptide deformylase activity"/>
    <property type="evidence" value="ECO:0007669"/>
    <property type="project" value="InterPro"/>
</dbReference>
<comment type="similarity">
    <text evidence="1">Belongs to the polypeptide deformylase family.</text>
</comment>
<dbReference type="RefSeq" id="WP_009141398.1">
    <property type="nucleotide sequence ID" value="NZ_CABKQG010000004.1"/>
</dbReference>
<dbReference type="PANTHER" id="PTHR10458">
    <property type="entry name" value="PEPTIDE DEFORMYLASE"/>
    <property type="match status" value="1"/>
</dbReference>